<keyword evidence="8" id="KW-0808">Transferase</keyword>
<dbReference type="Gene3D" id="2.170.270.10">
    <property type="entry name" value="SET domain"/>
    <property type="match status" value="1"/>
</dbReference>
<feature type="compositionally biased region" description="Basic and acidic residues" evidence="17">
    <location>
        <begin position="639"/>
        <end position="653"/>
    </location>
</feature>
<dbReference type="SUPFAM" id="SSF82199">
    <property type="entry name" value="SET domain"/>
    <property type="match status" value="1"/>
</dbReference>
<feature type="region of interest" description="Disordered" evidence="17">
    <location>
        <begin position="391"/>
        <end position="564"/>
    </location>
</feature>
<feature type="region of interest" description="Disordered" evidence="17">
    <location>
        <begin position="634"/>
        <end position="655"/>
    </location>
</feature>
<reference evidence="22 23" key="1">
    <citation type="submission" date="2017-05" db="EMBL/GenBank/DDBJ databases">
        <title>Genome of assembly of the Bengalese finch, Lonchura striata domestica.</title>
        <authorList>
            <person name="Colquitt B.M."/>
            <person name="Brainard M.S."/>
        </authorList>
    </citation>
    <scope>NUCLEOTIDE SEQUENCE [LARGE SCALE GENOMIC DNA]</scope>
    <source>
        <strain evidence="22">White83orange57</strain>
    </source>
</reference>
<feature type="compositionally biased region" description="Basic and acidic residues" evidence="17">
    <location>
        <begin position="1223"/>
        <end position="1233"/>
    </location>
</feature>
<dbReference type="SMART" id="SM00570">
    <property type="entry name" value="AWS"/>
    <property type="match status" value="1"/>
</dbReference>
<evidence type="ECO:0000256" key="14">
    <source>
        <dbReference type="ARBA" id="ARBA00023015"/>
    </source>
</evidence>
<evidence type="ECO:0000256" key="8">
    <source>
        <dbReference type="ARBA" id="ARBA00022679"/>
    </source>
</evidence>
<comment type="caution">
    <text evidence="22">The sequence shown here is derived from an EMBL/GenBank/DDBJ whole genome shotgun (WGS) entry which is preliminary data.</text>
</comment>
<evidence type="ECO:0000259" key="20">
    <source>
        <dbReference type="PROSITE" id="PS50868"/>
    </source>
</evidence>
<dbReference type="PANTHER" id="PTHR46711">
    <property type="entry name" value="HISTONE-LYSINE N-METHYLTRANSFERASE SETD2"/>
    <property type="match status" value="1"/>
</dbReference>
<evidence type="ECO:0000313" key="22">
    <source>
        <dbReference type="EMBL" id="OWK51924.1"/>
    </source>
</evidence>
<feature type="region of interest" description="Disordered" evidence="17">
    <location>
        <begin position="1"/>
        <end position="359"/>
    </location>
</feature>
<keyword evidence="16" id="KW-0539">Nucleus</keyword>
<dbReference type="Pfam" id="PF17907">
    <property type="entry name" value="AWS"/>
    <property type="match status" value="1"/>
</dbReference>
<feature type="compositionally biased region" description="Basic and acidic residues" evidence="17">
    <location>
        <begin position="942"/>
        <end position="952"/>
    </location>
</feature>
<evidence type="ECO:0000256" key="11">
    <source>
        <dbReference type="ARBA" id="ARBA00022782"/>
    </source>
</evidence>
<feature type="compositionally biased region" description="Acidic residues" evidence="17">
    <location>
        <begin position="1741"/>
        <end position="1751"/>
    </location>
</feature>
<sequence length="2229" mass="246889">MPALLLSPPGEAEAPVPREPSQALPREASEPDAKQDPASRGSEERVTPPAPEQTQVTPPKEDSHIGKEDEVPDSSKGAPVCSRRQGAKRKFSQSDGALQGSESDEDSVRTSSSQRSHEQKISSTEKDRDPRRSSASLRSDDLGKSSSRSRSDRDEKYSSYSKSERDSRYSSSRSRSERERRRSRSHSRSRSDRSSRTSSSYSRSERSHYYDSDRRYHRSSPYRERSRYSRSYADSRARESSDSEDEYRRTHSRSSDSRRTSSHSSSSYRDSRSSYSKSDRDSKVESSHADVDRRGRSSSKADRDSKRTSESEVSKRCSPLDELGYRKGTSHSKPDSNVNSSRYKSTPSKAPAPKPDKFKSSFCCTESIEEIKSKSNSLDLETSCVKNNEIRVSSVKKLEREKTLSPLNQFNDSPALPKADESKAGLANSKSEELAANEGHDSVKEQETFLRAKHDPLRMCFPTESSVNGSPEGQDEGLATSSACKAEDVAASSDHGPGRSEASPAINTSPSYPLPSNGFESTDVSQEQELDDSRVQSSECNSLFQEAEAPEPEEAAPLPAVNVDPTNADLKKLDEEVTHTLCDKTKEPVFCYISDATPGLYHSEVEIEAEPADLKVPSETFLDVQVEPQTVTCDYESAEDSHSKSAGEDEQCHPSHKISLAVESSSRDSSQDGCSLRLQSDHPVLEESVSSKWDVPPPGVCQEPLQHSEAEEMLELDAQHVDLGSAKGKLSFQNEHSYYSEVPLEHRGREVVEESAVSTEGAELDELRVQSPGVSAERDEGSEPLVASAFPDTLYPSSDVIVTADDTEMVTQAPTCDSSGNALEFIPAGHDDYSDSGDSNSEGGSEDSDTEDSDSDDGTPRKKLQSVVVVPKNSTIAMEESSPGSSRSTRRFSDHWDDERPEPSRPYYEERSENTGSKGGPQVESRCSPRGMEKSPATSTELSRKELEELRADPCQAQSDGVDSTSQADLTADSHGKAGTEERMGLPDTAAVGRSMGRPEEQPFCVPESLESTDTSRHQMSSSKPDSRQGQGGLNQSGLGDYSRLDGFRAPEEMGAVGWDFSQQEKPSSTYQQPDSSFGMYSGYVYQPGPGAYPSSQSYWQGNGYWDARAASRASVVNYERIQGQVPDSLTEDHEEFEEDERWDEECKPRFPSPSGKSQLPEQKEKGSVQAHEISSNSTKEPVPGGEKKDEAKALEKNDVKERGPPKKRRPELESDSESDGDSGEKRKGKLEGEQVEPAPQDSSMVGRLCIMDDFRDPQRWKEFAKQGKMPCYFDLIEENVYLTERKKNKSHRDIKRMLCECPPLSKEERAQGEVACGEDCLNRLLMIECSSRCPNGDYCSNRRFQKKQHADVEVILTEKKGWGLRAAKDLPSNTFVLEYCGEVLDHKEFKARVKEYARNKNIHYYFMALKNDEIIDATQKGNCSRFMNHSCEPNCETQKWTVNGQLRVGFFTTKLVPSGSELTFDYQFQRYGKEAQKCFCGSSNCRGYLGGENRVSIRAAGGKMKKERSRKKDSVDGELEALLENGEGLSDKNQVLSLSRLMVRIETLEQKLTCLKLIQNTHSQSCLKSFLECHGLSLLWIWMTELGDGRGSTANNLKLQLEIMKTLELLPIPTKNMLEESKVLPIIQRWAQTKTAVPQLSEGDGLKIISENSMDSAISDTTSELEGKEGKEDLDQLEAAPVEVMEEQQQQQQQDIKTGVEAPVESSKSQPAELEAEPEAEVKESNGAKLEEPMAMETPSQDEEEGVSDVESERSQEQTDKIVDVSDLATRLLDSWKELKEVYRIPKKSQAEKESSAERGRDTGGLRDQTPTAKNPILSRERDPERQSQSKERKRRRDSLSPPSSAYERGTKRPEDRYDTPASSKKKVRPKDRNKLSTEERRKLFEQEVAQREAQKQQQQLQNLGMTSPLPYDSMGYGTPHHSFMGYPPGYPMQAYVDPSNPNAGKVLLPTPSMDSMCSPAGYEHSQTLVGHAVEPALSTPQPVPVVQHVAAAVEVTAAPQYVAQGDAVVHQEANVAVLPVAAAGAVQSQSYGVWDSSQQPAVAVQQPYSPAQSQPAIYYQGQTCQTVYGVTSPYSQTTPPIVQSYTQPGLQYIQGQQIYTAHPQGVIVQPPTAVTTIVAAGQPQPIQQPELVVTNNLLDLPPPSPPKPKTIVLPPNWKTARDPEGKIYYYHVVTRQTQWDPPTWDSPGDDASLEHEAEMDLGTPTYDENPMKVRTQIFGIGHGMGGG</sequence>
<keyword evidence="11" id="KW-0221">Differentiation</keyword>
<evidence type="ECO:0000256" key="2">
    <source>
        <dbReference type="ARBA" id="ARBA00004286"/>
    </source>
</evidence>
<name>A0A218UDW7_9PASE</name>
<keyword evidence="5" id="KW-0217">Developmental protein</keyword>
<evidence type="ECO:0000256" key="5">
    <source>
        <dbReference type="ARBA" id="ARBA00022473"/>
    </source>
</evidence>
<evidence type="ECO:0000256" key="17">
    <source>
        <dbReference type="SAM" id="MobiDB-lite"/>
    </source>
</evidence>
<feature type="compositionally biased region" description="Polar residues" evidence="17">
    <location>
        <begin position="1651"/>
        <end position="1665"/>
    </location>
</feature>
<accession>A0A218UDW7</accession>
<feature type="compositionally biased region" description="Basic and acidic residues" evidence="17">
    <location>
        <begin position="1820"/>
        <end position="1832"/>
    </location>
</feature>
<dbReference type="EC" id="2.1.1.359" evidence="3"/>
<evidence type="ECO:0000256" key="15">
    <source>
        <dbReference type="ARBA" id="ARBA00023163"/>
    </source>
</evidence>
<feature type="compositionally biased region" description="Polar residues" evidence="17">
    <location>
        <begin position="956"/>
        <end position="969"/>
    </location>
</feature>
<evidence type="ECO:0000259" key="21">
    <source>
        <dbReference type="PROSITE" id="PS51215"/>
    </source>
</evidence>
<dbReference type="CDD" id="cd19172">
    <property type="entry name" value="SET_SETD2"/>
    <property type="match status" value="1"/>
</dbReference>
<dbReference type="GO" id="GO:0010468">
    <property type="term" value="P:regulation of gene expression"/>
    <property type="evidence" value="ECO:0007669"/>
    <property type="project" value="TreeGrafter"/>
</dbReference>
<feature type="compositionally biased region" description="Polar residues" evidence="17">
    <location>
        <begin position="518"/>
        <end position="527"/>
    </location>
</feature>
<dbReference type="GO" id="GO:0005694">
    <property type="term" value="C:chromosome"/>
    <property type="evidence" value="ECO:0007669"/>
    <property type="project" value="UniProtKB-SubCell"/>
</dbReference>
<evidence type="ECO:0000313" key="23">
    <source>
        <dbReference type="Proteomes" id="UP000197619"/>
    </source>
</evidence>
<dbReference type="FunFam" id="2.170.270.10:FF:000016">
    <property type="entry name" value="Histone-lysine N-methyltransferase"/>
    <property type="match status" value="1"/>
</dbReference>
<feature type="compositionally biased region" description="Basic and acidic residues" evidence="17">
    <location>
        <begin position="221"/>
        <end position="259"/>
    </location>
</feature>
<dbReference type="PROSITE" id="PS50280">
    <property type="entry name" value="SET"/>
    <property type="match status" value="1"/>
</dbReference>
<dbReference type="Pfam" id="PF00856">
    <property type="entry name" value="SET"/>
    <property type="match status" value="1"/>
</dbReference>
<feature type="compositionally biased region" description="Basic and acidic residues" evidence="17">
    <location>
        <begin position="1043"/>
        <end position="1052"/>
    </location>
</feature>
<feature type="compositionally biased region" description="Basic and acidic residues" evidence="17">
    <location>
        <begin position="1721"/>
        <end position="1733"/>
    </location>
</feature>
<feature type="region of interest" description="Disordered" evidence="17">
    <location>
        <begin position="1648"/>
        <end position="1672"/>
    </location>
</feature>
<dbReference type="InterPro" id="IPR046341">
    <property type="entry name" value="SET_dom_sf"/>
</dbReference>
<feature type="compositionally biased region" description="Basic and acidic residues" evidence="17">
    <location>
        <begin position="430"/>
        <end position="457"/>
    </location>
</feature>
<feature type="compositionally biased region" description="Basic and acidic residues" evidence="17">
    <location>
        <begin position="1850"/>
        <end position="1860"/>
    </location>
</feature>
<feature type="domain" description="Post-SET" evidence="20">
    <location>
        <begin position="1475"/>
        <end position="1491"/>
    </location>
</feature>
<dbReference type="SUPFAM" id="SSF51045">
    <property type="entry name" value="WW domain"/>
    <property type="match status" value="1"/>
</dbReference>
<dbReference type="InterPro" id="IPR001202">
    <property type="entry name" value="WW_dom"/>
</dbReference>
<evidence type="ECO:0000256" key="10">
    <source>
        <dbReference type="ARBA" id="ARBA00022723"/>
    </source>
</evidence>
<keyword evidence="10" id="KW-0479">Metal-binding</keyword>
<dbReference type="InterPro" id="IPR044437">
    <property type="entry name" value="SETD2/Set2_SET"/>
</dbReference>
<feature type="non-terminal residue" evidence="22">
    <location>
        <position position="2229"/>
    </location>
</feature>
<feature type="compositionally biased region" description="Polar residues" evidence="17">
    <location>
        <begin position="811"/>
        <end position="821"/>
    </location>
</feature>
<feature type="compositionally biased region" description="Basic and acidic residues" evidence="17">
    <location>
        <begin position="1752"/>
        <end position="1765"/>
    </location>
</feature>
<evidence type="ECO:0000259" key="19">
    <source>
        <dbReference type="PROSITE" id="PS50280"/>
    </source>
</evidence>
<feature type="domain" description="WW" evidence="18">
    <location>
        <begin position="2153"/>
        <end position="2186"/>
    </location>
</feature>
<keyword evidence="4" id="KW-0158">Chromosome</keyword>
<keyword evidence="15" id="KW-0804">Transcription</keyword>
<keyword evidence="6" id="KW-0597">Phosphoprotein</keyword>
<keyword evidence="14" id="KW-0805">Transcription regulation</keyword>
<dbReference type="PANTHER" id="PTHR46711:SF1">
    <property type="entry name" value="HISTONE-LYSINE N-METHYLTRANSFERASE SETD2"/>
    <property type="match status" value="1"/>
</dbReference>
<dbReference type="Gene3D" id="2.20.70.10">
    <property type="match status" value="1"/>
</dbReference>
<dbReference type="InterPro" id="IPR003616">
    <property type="entry name" value="Post-SET_dom"/>
</dbReference>
<feature type="compositionally biased region" description="Basic and acidic residues" evidence="17">
    <location>
        <begin position="203"/>
        <end position="214"/>
    </location>
</feature>
<keyword evidence="9" id="KW-0949">S-adenosyl-L-methionine</keyword>
<protein>
    <recommendedName>
        <fullName evidence="3">[histone H3]-lysine(36) N-trimethyltransferase</fullName>
        <ecNumber evidence="3">2.1.1.359</ecNumber>
    </recommendedName>
</protein>
<feature type="compositionally biased region" description="Polar residues" evidence="17">
    <location>
        <begin position="1010"/>
        <end position="1024"/>
    </location>
</feature>
<evidence type="ECO:0000256" key="16">
    <source>
        <dbReference type="ARBA" id="ARBA00023242"/>
    </source>
</evidence>
<evidence type="ECO:0000256" key="4">
    <source>
        <dbReference type="ARBA" id="ARBA00022454"/>
    </source>
</evidence>
<feature type="domain" description="SET" evidence="19">
    <location>
        <begin position="1351"/>
        <end position="1468"/>
    </location>
</feature>
<feature type="compositionally biased region" description="Basic and acidic residues" evidence="17">
    <location>
        <begin position="27"/>
        <end position="46"/>
    </location>
</feature>
<dbReference type="GO" id="GO:0140955">
    <property type="term" value="F:histone H3K36 trimethyltransferase activity"/>
    <property type="evidence" value="ECO:0007669"/>
    <property type="project" value="UniProtKB-EC"/>
</dbReference>
<feature type="compositionally biased region" description="Acidic residues" evidence="17">
    <location>
        <begin position="1133"/>
        <end position="1144"/>
    </location>
</feature>
<feature type="compositionally biased region" description="Basic and acidic residues" evidence="17">
    <location>
        <begin position="972"/>
        <end position="985"/>
    </location>
</feature>
<evidence type="ECO:0000256" key="9">
    <source>
        <dbReference type="ARBA" id="ARBA00022691"/>
    </source>
</evidence>
<feature type="region of interest" description="Disordered" evidence="17">
    <location>
        <begin position="811"/>
        <end position="1082"/>
    </location>
</feature>
<dbReference type="PROSITE" id="PS50020">
    <property type="entry name" value="WW_DOMAIN_2"/>
    <property type="match status" value="1"/>
</dbReference>
<keyword evidence="12" id="KW-0862">Zinc</keyword>
<dbReference type="GO" id="GO:0030154">
    <property type="term" value="P:cell differentiation"/>
    <property type="evidence" value="ECO:0007669"/>
    <property type="project" value="UniProtKB-KW"/>
</dbReference>
<dbReference type="SMART" id="SM00508">
    <property type="entry name" value="PostSET"/>
    <property type="match status" value="1"/>
</dbReference>
<feature type="compositionally biased region" description="Basic and acidic residues" evidence="17">
    <location>
        <begin position="269"/>
        <end position="325"/>
    </location>
</feature>
<feature type="compositionally biased region" description="Polar residues" evidence="17">
    <location>
        <begin position="535"/>
        <end position="544"/>
    </location>
</feature>
<feature type="compositionally biased region" description="Basic and acidic residues" evidence="17">
    <location>
        <begin position="59"/>
        <end position="69"/>
    </location>
</feature>
<feature type="compositionally biased region" description="Polar residues" evidence="17">
    <location>
        <begin position="872"/>
        <end position="887"/>
    </location>
</feature>
<keyword evidence="7" id="KW-0489">Methyltransferase</keyword>
<gene>
    <name evidence="22" type="primary">SETD2</name>
    <name evidence="22" type="ORF">RLOC_00001935</name>
</gene>
<feature type="compositionally biased region" description="Basic and acidic residues" evidence="17">
    <location>
        <begin position="115"/>
        <end position="180"/>
    </location>
</feature>
<keyword evidence="23" id="KW-1185">Reference proteome</keyword>
<evidence type="ECO:0000259" key="18">
    <source>
        <dbReference type="PROSITE" id="PS50020"/>
    </source>
</evidence>
<dbReference type="GO" id="GO:0032259">
    <property type="term" value="P:methylation"/>
    <property type="evidence" value="ECO:0007669"/>
    <property type="project" value="UniProtKB-KW"/>
</dbReference>
<dbReference type="InterPro" id="IPR036020">
    <property type="entry name" value="WW_dom_sf"/>
</dbReference>
<feature type="compositionally biased region" description="Polar residues" evidence="17">
    <location>
        <begin position="1061"/>
        <end position="1076"/>
    </location>
</feature>
<dbReference type="GO" id="GO:0046872">
    <property type="term" value="F:metal ion binding"/>
    <property type="evidence" value="ECO:0007669"/>
    <property type="project" value="UniProtKB-KW"/>
</dbReference>
<feature type="region of interest" description="Disordered" evidence="17">
    <location>
        <begin position="1685"/>
        <end position="1880"/>
    </location>
</feature>
<feature type="domain" description="AWS" evidence="21">
    <location>
        <begin position="1295"/>
        <end position="1349"/>
    </location>
</feature>
<evidence type="ECO:0000256" key="12">
    <source>
        <dbReference type="ARBA" id="ARBA00022833"/>
    </source>
</evidence>
<dbReference type="CDD" id="cd00201">
    <property type="entry name" value="WW"/>
    <property type="match status" value="1"/>
</dbReference>
<evidence type="ECO:0000256" key="6">
    <source>
        <dbReference type="ARBA" id="ARBA00022553"/>
    </source>
</evidence>
<keyword evidence="13" id="KW-0156">Chromatin regulator</keyword>
<dbReference type="STRING" id="299123.ENSLSDP00000001170"/>
<organism evidence="22 23">
    <name type="scientific">Lonchura striata</name>
    <name type="common">white-rumped munia</name>
    <dbReference type="NCBI Taxonomy" id="40157"/>
    <lineage>
        <taxon>Eukaryota</taxon>
        <taxon>Metazoa</taxon>
        <taxon>Chordata</taxon>
        <taxon>Craniata</taxon>
        <taxon>Vertebrata</taxon>
        <taxon>Euteleostomi</taxon>
        <taxon>Archelosauria</taxon>
        <taxon>Archosauria</taxon>
        <taxon>Dinosauria</taxon>
        <taxon>Saurischia</taxon>
        <taxon>Theropoda</taxon>
        <taxon>Coelurosauria</taxon>
        <taxon>Aves</taxon>
        <taxon>Neognathae</taxon>
        <taxon>Neoaves</taxon>
        <taxon>Telluraves</taxon>
        <taxon>Australaves</taxon>
        <taxon>Passeriformes</taxon>
        <taxon>Passeroidea</taxon>
        <taxon>Estrildidae</taxon>
        <taxon>Estrildinae</taxon>
        <taxon>Lonchura</taxon>
    </lineage>
</organism>
<dbReference type="GO" id="GO:0005634">
    <property type="term" value="C:nucleus"/>
    <property type="evidence" value="ECO:0007669"/>
    <property type="project" value="UniProtKB-SubCell"/>
</dbReference>
<dbReference type="PROSITE" id="PS01159">
    <property type="entry name" value="WW_DOMAIN_1"/>
    <property type="match status" value="1"/>
</dbReference>
<dbReference type="SMART" id="SM00317">
    <property type="entry name" value="SET"/>
    <property type="match status" value="1"/>
</dbReference>
<dbReference type="InterPro" id="IPR042294">
    <property type="entry name" value="SETD2_animal"/>
</dbReference>
<feature type="region of interest" description="Disordered" evidence="17">
    <location>
        <begin position="749"/>
        <end position="791"/>
    </location>
</feature>
<dbReference type="InterPro" id="IPR001214">
    <property type="entry name" value="SET_dom"/>
</dbReference>
<feature type="compositionally biased region" description="Basic and acidic residues" evidence="17">
    <location>
        <begin position="1186"/>
        <end position="1205"/>
    </location>
</feature>
<feature type="region of interest" description="Disordered" evidence="17">
    <location>
        <begin position="1123"/>
        <end position="1245"/>
    </location>
</feature>
<feature type="compositionally biased region" description="Basic and acidic residues" evidence="17">
    <location>
        <begin position="891"/>
        <end position="913"/>
    </location>
</feature>
<dbReference type="PROSITE" id="PS51215">
    <property type="entry name" value="AWS"/>
    <property type="match status" value="1"/>
</dbReference>
<evidence type="ECO:0000256" key="3">
    <source>
        <dbReference type="ARBA" id="ARBA00012178"/>
    </source>
</evidence>
<evidence type="ECO:0000256" key="1">
    <source>
        <dbReference type="ARBA" id="ARBA00004123"/>
    </source>
</evidence>
<evidence type="ECO:0000256" key="7">
    <source>
        <dbReference type="ARBA" id="ARBA00022603"/>
    </source>
</evidence>
<dbReference type="PROSITE" id="PS50868">
    <property type="entry name" value="POST_SET"/>
    <property type="match status" value="1"/>
</dbReference>
<feature type="compositionally biased region" description="Basic and acidic residues" evidence="17">
    <location>
        <begin position="1775"/>
        <end position="1806"/>
    </location>
</feature>
<dbReference type="InterPro" id="IPR006560">
    <property type="entry name" value="AWS_dom"/>
</dbReference>
<proteinExistence type="predicted"/>
<feature type="compositionally biased region" description="Acidic residues" evidence="17">
    <location>
        <begin position="844"/>
        <end position="857"/>
    </location>
</feature>
<evidence type="ECO:0000256" key="13">
    <source>
        <dbReference type="ARBA" id="ARBA00022853"/>
    </source>
</evidence>
<dbReference type="Pfam" id="PF00397">
    <property type="entry name" value="WW"/>
    <property type="match status" value="1"/>
</dbReference>
<dbReference type="EMBL" id="MUZQ01000385">
    <property type="protein sequence ID" value="OWK51924.1"/>
    <property type="molecule type" value="Genomic_DNA"/>
</dbReference>
<comment type="subcellular location">
    <subcellularLocation>
        <location evidence="2">Chromosome</location>
    </subcellularLocation>
    <subcellularLocation>
        <location evidence="1">Nucleus</location>
    </subcellularLocation>
</comment>
<dbReference type="Proteomes" id="UP000197619">
    <property type="component" value="Unassembled WGS sequence"/>
</dbReference>
<dbReference type="SMART" id="SM00456">
    <property type="entry name" value="WW"/>
    <property type="match status" value="1"/>
</dbReference>